<evidence type="ECO:0000313" key="4">
    <source>
        <dbReference type="Proteomes" id="UP000243498"/>
    </source>
</evidence>
<dbReference type="GO" id="GO:0016301">
    <property type="term" value="F:kinase activity"/>
    <property type="evidence" value="ECO:0007669"/>
    <property type="project" value="UniProtKB-KW"/>
</dbReference>
<organism evidence="3 4">
    <name type="scientific">Metarhizium rileyi (strain RCEF 4871)</name>
    <name type="common">Nomuraea rileyi</name>
    <dbReference type="NCBI Taxonomy" id="1649241"/>
    <lineage>
        <taxon>Eukaryota</taxon>
        <taxon>Fungi</taxon>
        <taxon>Dikarya</taxon>
        <taxon>Ascomycota</taxon>
        <taxon>Pezizomycotina</taxon>
        <taxon>Sordariomycetes</taxon>
        <taxon>Hypocreomycetidae</taxon>
        <taxon>Hypocreales</taxon>
        <taxon>Clavicipitaceae</taxon>
        <taxon>Metarhizium</taxon>
    </lineage>
</organism>
<feature type="compositionally biased region" description="Basic and acidic residues" evidence="1">
    <location>
        <begin position="164"/>
        <end position="181"/>
    </location>
</feature>
<sequence length="302" mass="35165">MGISTFKLLGVVTFQPPHACKHHYYKAHRGASGEMDLLNTIRKSGSRGGANFTWDEVANSSHRENYLGHSLKAPVGRWQKGKDLNWYAKADATPDVDSEETDEDRLARQRKEEIRRIKEAEEEAIARTLGLPIPQRNTSGANAVEVGVQRQIGPVGGPSPGEDGEAKGNGERPRSHNEERRERRRNRSRSRDRGGDRGGEKHRRRRSRDGESRRQRSWDRYGRDRDERRHRSQRNRSRSGERRANRREGRDIDRRDRGRQEGRRRDHRERSQSPRPKRRDANIYPDRRIQAIFDPTDVPFSF</sequence>
<dbReference type="OrthoDB" id="5390672at2759"/>
<dbReference type="InterPro" id="IPR019315">
    <property type="entry name" value="MMTA2_N"/>
</dbReference>
<comment type="caution">
    <text evidence="3">The sequence shown here is derived from an EMBL/GenBank/DDBJ whole genome shotgun (WGS) entry which is preliminary data.</text>
</comment>
<keyword evidence="3" id="KW-0808">Transferase</keyword>
<keyword evidence="3" id="KW-0418">Kinase</keyword>
<feature type="compositionally biased region" description="Basic and acidic residues" evidence="1">
    <location>
        <begin position="189"/>
        <end position="199"/>
    </location>
</feature>
<name>A0A162LYL7_METRR</name>
<feature type="compositionally biased region" description="Basic and acidic residues" evidence="1">
    <location>
        <begin position="238"/>
        <end position="272"/>
    </location>
</feature>
<feature type="domain" description="Multiple myeloma tumor-associated protein 2-like N-terminal" evidence="2">
    <location>
        <begin position="45"/>
        <end position="130"/>
    </location>
</feature>
<keyword evidence="4" id="KW-1185">Reference proteome</keyword>
<evidence type="ECO:0000256" key="1">
    <source>
        <dbReference type="SAM" id="MobiDB-lite"/>
    </source>
</evidence>
<dbReference type="EMBL" id="AZHC01000006">
    <property type="protein sequence ID" value="OAA47140.1"/>
    <property type="molecule type" value="Genomic_DNA"/>
</dbReference>
<dbReference type="PANTHER" id="PTHR14580:SF0">
    <property type="entry name" value="MULTIPLE MYELOMA TUMOR-ASSOCIATED PROTEIN 2"/>
    <property type="match status" value="1"/>
</dbReference>
<gene>
    <name evidence="3" type="ORF">NOR_02776</name>
</gene>
<dbReference type="PANTHER" id="PTHR14580">
    <property type="entry name" value="MULTIPLE MYELOMA TUMOR-ASSOCIATED PROTEIN 2 FAMILY MEMBER"/>
    <property type="match status" value="1"/>
</dbReference>
<reference evidence="3 4" key="1">
    <citation type="journal article" date="2016" name="Genome Biol. Evol.">
        <title>Divergent and convergent evolution of fungal pathogenicity.</title>
        <authorList>
            <person name="Shang Y."/>
            <person name="Xiao G."/>
            <person name="Zheng P."/>
            <person name="Cen K."/>
            <person name="Zhan S."/>
            <person name="Wang C."/>
        </authorList>
    </citation>
    <scope>NUCLEOTIDE SEQUENCE [LARGE SCALE GENOMIC DNA]</scope>
    <source>
        <strain evidence="3 4">RCEF 4871</strain>
    </source>
</reference>
<evidence type="ECO:0000259" key="2">
    <source>
        <dbReference type="Pfam" id="PF10159"/>
    </source>
</evidence>
<proteinExistence type="predicted"/>
<dbReference type="Pfam" id="PF10159">
    <property type="entry name" value="MMtag"/>
    <property type="match status" value="1"/>
</dbReference>
<feature type="compositionally biased region" description="Basic and acidic residues" evidence="1">
    <location>
        <begin position="279"/>
        <end position="289"/>
    </location>
</feature>
<dbReference type="AlphaFoldDB" id="A0A162LYL7"/>
<dbReference type="Proteomes" id="UP000243498">
    <property type="component" value="Unassembled WGS sequence"/>
</dbReference>
<protein>
    <submittedName>
        <fullName evidence="3">Kinase phosphorylation domain protein</fullName>
    </submittedName>
</protein>
<dbReference type="OMA" id="THHRVDR"/>
<dbReference type="InterPro" id="IPR039207">
    <property type="entry name" value="MMTAG2-like"/>
</dbReference>
<feature type="compositionally biased region" description="Basic and acidic residues" evidence="1">
    <location>
        <begin position="208"/>
        <end position="229"/>
    </location>
</feature>
<accession>A0A162LYL7</accession>
<evidence type="ECO:0000313" key="3">
    <source>
        <dbReference type="EMBL" id="OAA47140.1"/>
    </source>
</evidence>
<feature type="region of interest" description="Disordered" evidence="1">
    <location>
        <begin position="151"/>
        <end position="302"/>
    </location>
</feature>